<sequence length="524" mass="56603">MSSSSQRTLDQGISAYRAGGAQKRPPATSKPQSPSKRQRSNVRPSPSVGSASRRSGDDSTTDSSSVASNVRRRTRDSVSVAAPDEPEWARSDRVLLDRTLRLHTVSPLHFSSLPASIQEVSRPLFQMLKTELHHYINLRLSDGFGFLEAAGPTIDVRDPESGDLRPPERRRRADVDRVGHVRIGFLDDSEFTGALQATNRSGEARAKPWAIEIELGKPAAEQDTSKNKISSLRSKQAQEATSADLCHIVFVPASTTKDDRSRASRRYPLIATKAPSSTSAGADPLLGPAINVGPIVLGHALDWVQKRFDCRISSANGAASIASQLRGPRLEALAELIVRQTRTEMGMVDGEERSQEQRTADAGVKPVELVFAFPLKVRTAGAEGGRTVQQGPAPDLASLTLTVPWEVCMSLLDGLALDEPLLPALNHYLSTHTSIPLDALELTRIGVAGISVGSGRIKISKVPTGGDTAANEARKRSVLKRSLGREGKEDEGEASERRRAGAVFGFLRRIVEGEDEDEDEEEAA</sequence>
<evidence type="ECO:0000313" key="2">
    <source>
        <dbReference type="EMBL" id="SPO23130.1"/>
    </source>
</evidence>
<dbReference type="OrthoDB" id="2550826at2759"/>
<keyword evidence="3" id="KW-1185">Reference proteome</keyword>
<reference evidence="2 3" key="1">
    <citation type="submission" date="2018-03" db="EMBL/GenBank/DDBJ databases">
        <authorList>
            <person name="Guldener U."/>
        </authorList>
    </citation>
    <scope>NUCLEOTIDE SEQUENCE [LARGE SCALE GENOMIC DNA]</scope>
    <source>
        <strain evidence="2 3">NBRC100155</strain>
    </source>
</reference>
<dbReference type="EMBL" id="OOIN01000005">
    <property type="protein sequence ID" value="SPO23130.1"/>
    <property type="molecule type" value="Genomic_DNA"/>
</dbReference>
<dbReference type="InterPro" id="IPR025204">
    <property type="entry name" value="CENP-L"/>
</dbReference>
<evidence type="ECO:0000313" key="3">
    <source>
        <dbReference type="Proteomes" id="UP000324022"/>
    </source>
</evidence>
<dbReference type="Pfam" id="PF13092">
    <property type="entry name" value="CENP-L"/>
    <property type="match status" value="1"/>
</dbReference>
<protein>
    <submittedName>
        <fullName evidence="2">Uncharacterized protein</fullName>
    </submittedName>
</protein>
<gene>
    <name evidence="2" type="ORF">UTRI_01808</name>
</gene>
<name>A0A5C3DZP0_9BASI</name>
<dbReference type="AlphaFoldDB" id="A0A5C3DZP0"/>
<organism evidence="2 3">
    <name type="scientific">Ustilago trichophora</name>
    <dbReference type="NCBI Taxonomy" id="86804"/>
    <lineage>
        <taxon>Eukaryota</taxon>
        <taxon>Fungi</taxon>
        <taxon>Dikarya</taxon>
        <taxon>Basidiomycota</taxon>
        <taxon>Ustilaginomycotina</taxon>
        <taxon>Ustilaginomycetes</taxon>
        <taxon>Ustilaginales</taxon>
        <taxon>Ustilaginaceae</taxon>
        <taxon>Ustilago</taxon>
    </lineage>
</organism>
<accession>A0A5C3DZP0</accession>
<proteinExistence type="predicted"/>
<feature type="compositionally biased region" description="Polar residues" evidence="1">
    <location>
        <begin position="1"/>
        <end position="11"/>
    </location>
</feature>
<evidence type="ECO:0000256" key="1">
    <source>
        <dbReference type="SAM" id="MobiDB-lite"/>
    </source>
</evidence>
<dbReference type="Proteomes" id="UP000324022">
    <property type="component" value="Unassembled WGS sequence"/>
</dbReference>
<feature type="region of interest" description="Disordered" evidence="1">
    <location>
        <begin position="1"/>
        <end position="84"/>
    </location>
</feature>